<evidence type="ECO:0000256" key="1">
    <source>
        <dbReference type="SAM" id="MobiDB-lite"/>
    </source>
</evidence>
<dbReference type="Proteomes" id="UP000246740">
    <property type="component" value="Unassembled WGS sequence"/>
</dbReference>
<name>A0A317XTK0_9BASI</name>
<reference evidence="2 3" key="1">
    <citation type="journal article" date="2018" name="Mol. Biol. Evol.">
        <title>Broad Genomic Sampling Reveals a Smut Pathogenic Ancestry of the Fungal Clade Ustilaginomycotina.</title>
        <authorList>
            <person name="Kijpornyongpan T."/>
            <person name="Mondo S.J."/>
            <person name="Barry K."/>
            <person name="Sandor L."/>
            <person name="Lee J."/>
            <person name="Lipzen A."/>
            <person name="Pangilinan J."/>
            <person name="LaButti K."/>
            <person name="Hainaut M."/>
            <person name="Henrissat B."/>
            <person name="Grigoriev I.V."/>
            <person name="Spatafora J.W."/>
            <person name="Aime M.C."/>
        </authorList>
    </citation>
    <scope>NUCLEOTIDE SEQUENCE [LARGE SCALE GENOMIC DNA]</scope>
    <source>
        <strain evidence="2 3">MCA 3645</strain>
    </source>
</reference>
<dbReference type="InParanoid" id="A0A317XTK0"/>
<feature type="region of interest" description="Disordered" evidence="1">
    <location>
        <begin position="113"/>
        <end position="134"/>
    </location>
</feature>
<gene>
    <name evidence="2" type="ORF">BCV70DRAFT_98529</name>
</gene>
<evidence type="ECO:0000313" key="3">
    <source>
        <dbReference type="Proteomes" id="UP000246740"/>
    </source>
</evidence>
<evidence type="ECO:0000313" key="2">
    <source>
        <dbReference type="EMBL" id="PWZ00621.1"/>
    </source>
</evidence>
<dbReference type="AlphaFoldDB" id="A0A317XTK0"/>
<proteinExistence type="predicted"/>
<protein>
    <submittedName>
        <fullName evidence="2">Uncharacterized protein</fullName>
    </submittedName>
</protein>
<keyword evidence="3" id="KW-1185">Reference proteome</keyword>
<feature type="region of interest" description="Disordered" evidence="1">
    <location>
        <begin position="197"/>
        <end position="227"/>
    </location>
</feature>
<dbReference type="EMBL" id="KZ819192">
    <property type="protein sequence ID" value="PWZ00621.1"/>
    <property type="molecule type" value="Genomic_DNA"/>
</dbReference>
<organism evidence="2 3">
    <name type="scientific">Testicularia cyperi</name>
    <dbReference type="NCBI Taxonomy" id="1882483"/>
    <lineage>
        <taxon>Eukaryota</taxon>
        <taxon>Fungi</taxon>
        <taxon>Dikarya</taxon>
        <taxon>Basidiomycota</taxon>
        <taxon>Ustilaginomycotina</taxon>
        <taxon>Ustilaginomycetes</taxon>
        <taxon>Ustilaginales</taxon>
        <taxon>Anthracoideaceae</taxon>
        <taxon>Testicularia</taxon>
    </lineage>
</organism>
<accession>A0A317XTK0</accession>
<sequence>MRCRCCPGRKNGRTSIGLAEHGQRWCVRHCRTIRQADRPPSGLRLSWSGNLSVSIAASTLCIPQQAVISHDCEWKRRRPQRQAPRVTRRAAKYRQDLGLIGCHEWDRMGHCNREGEKDASDPGSTTCGGIVERENGLVRSVEQGTRKEIRARCGAQSAGGKETTVRDSEAALTCSAVPSQLLLPLAVGLGEAGRGEYCNTPEKGKEKKNTTGNTAGQEKEGDSQDQHCTAYSSSETLSATCRPGPRRLTLLLQYYCTVSLVVLAMSLPFDDSRKRHACSQTVRVATRTEQVLCRHYSSGNELWPSQRSCPSGPCLLPSDHSGAPFSA</sequence>